<dbReference type="PANTHER" id="PTHR46797:SF1">
    <property type="entry name" value="METHYLPHOSPHONATE SYNTHASE"/>
    <property type="match status" value="1"/>
</dbReference>
<dbReference type="Pfam" id="PF13443">
    <property type="entry name" value="HTH_26"/>
    <property type="match status" value="1"/>
</dbReference>
<dbReference type="Gene3D" id="1.10.260.40">
    <property type="entry name" value="lambda repressor-like DNA-binding domains"/>
    <property type="match status" value="1"/>
</dbReference>
<evidence type="ECO:0000256" key="1">
    <source>
        <dbReference type="ARBA" id="ARBA00023125"/>
    </source>
</evidence>
<evidence type="ECO:0000313" key="4">
    <source>
        <dbReference type="Proteomes" id="UP000095780"/>
    </source>
</evidence>
<dbReference type="EMBL" id="CZBV01000002">
    <property type="protein sequence ID" value="CUQ81033.1"/>
    <property type="molecule type" value="Genomic_DNA"/>
</dbReference>
<dbReference type="SUPFAM" id="SSF47413">
    <property type="entry name" value="lambda repressor-like DNA-binding domains"/>
    <property type="match status" value="1"/>
</dbReference>
<dbReference type="InterPro" id="IPR001387">
    <property type="entry name" value="Cro/C1-type_HTH"/>
</dbReference>
<dbReference type="GO" id="GO:0005829">
    <property type="term" value="C:cytosol"/>
    <property type="evidence" value="ECO:0007669"/>
    <property type="project" value="TreeGrafter"/>
</dbReference>
<gene>
    <name evidence="3" type="ORF">ERS852492_00636</name>
</gene>
<dbReference type="SMART" id="SM00530">
    <property type="entry name" value="HTH_XRE"/>
    <property type="match status" value="1"/>
</dbReference>
<evidence type="ECO:0000313" key="3">
    <source>
        <dbReference type="EMBL" id="CUQ81033.1"/>
    </source>
</evidence>
<dbReference type="PANTHER" id="PTHR46797">
    <property type="entry name" value="HTH-TYPE TRANSCRIPTIONAL REGULATOR"/>
    <property type="match status" value="1"/>
</dbReference>
<sequence>MQIGERIYKYLEEKGMSQAEFVSRTGISQSTVSDWKIKKNNPSADKIMVICKALDISPYELLAGTEDMNNSRKYMDYAYVDKDSKEYTLIETYQELSDDAKLKLERYMEALRKSGE</sequence>
<name>A0A174Z0T9_9FIRM</name>
<dbReference type="InterPro" id="IPR050807">
    <property type="entry name" value="TransReg_Diox_bact_type"/>
</dbReference>
<accession>A0A174Z0T9</accession>
<keyword evidence="1" id="KW-0238">DNA-binding</keyword>
<dbReference type="CDD" id="cd00093">
    <property type="entry name" value="HTH_XRE"/>
    <property type="match status" value="1"/>
</dbReference>
<dbReference type="RefSeq" id="WP_055286063.1">
    <property type="nucleotide sequence ID" value="NZ_CABIXW010000002.1"/>
</dbReference>
<protein>
    <submittedName>
        <fullName evidence="3">Transcriptional repressor DicA</fullName>
    </submittedName>
</protein>
<dbReference type="GO" id="GO:0003700">
    <property type="term" value="F:DNA-binding transcription factor activity"/>
    <property type="evidence" value="ECO:0007669"/>
    <property type="project" value="TreeGrafter"/>
</dbReference>
<evidence type="ECO:0000259" key="2">
    <source>
        <dbReference type="PROSITE" id="PS50943"/>
    </source>
</evidence>
<dbReference type="AlphaFoldDB" id="A0A174Z0T9"/>
<dbReference type="Proteomes" id="UP000095780">
    <property type="component" value="Unassembled WGS sequence"/>
</dbReference>
<reference evidence="3 4" key="1">
    <citation type="submission" date="2015-09" db="EMBL/GenBank/DDBJ databases">
        <authorList>
            <consortium name="Pathogen Informatics"/>
        </authorList>
    </citation>
    <scope>NUCLEOTIDE SEQUENCE [LARGE SCALE GENOMIC DNA]</scope>
    <source>
        <strain evidence="3 4">2789STDY5834878</strain>
    </source>
</reference>
<dbReference type="InterPro" id="IPR010982">
    <property type="entry name" value="Lambda_DNA-bd_dom_sf"/>
</dbReference>
<dbReference type="PROSITE" id="PS50943">
    <property type="entry name" value="HTH_CROC1"/>
    <property type="match status" value="1"/>
</dbReference>
<proteinExistence type="predicted"/>
<organism evidence="3 4">
    <name type="scientific">Lachnospira eligens</name>
    <dbReference type="NCBI Taxonomy" id="39485"/>
    <lineage>
        <taxon>Bacteria</taxon>
        <taxon>Bacillati</taxon>
        <taxon>Bacillota</taxon>
        <taxon>Clostridia</taxon>
        <taxon>Lachnospirales</taxon>
        <taxon>Lachnospiraceae</taxon>
        <taxon>Lachnospira</taxon>
    </lineage>
</organism>
<feature type="domain" description="HTH cro/C1-type" evidence="2">
    <location>
        <begin position="7"/>
        <end position="61"/>
    </location>
</feature>
<dbReference type="GO" id="GO:0003677">
    <property type="term" value="F:DNA binding"/>
    <property type="evidence" value="ECO:0007669"/>
    <property type="project" value="UniProtKB-KW"/>
</dbReference>